<reference evidence="1 2" key="1">
    <citation type="journal article" date="2023" name="Life. Sci Alliance">
        <title>Evolutionary insights into 3D genome organization and epigenetic landscape of Vigna mungo.</title>
        <authorList>
            <person name="Junaid A."/>
            <person name="Singh B."/>
            <person name="Bhatia S."/>
        </authorList>
    </citation>
    <scope>NUCLEOTIDE SEQUENCE [LARGE SCALE GENOMIC DNA]</scope>
    <source>
        <strain evidence="1">Urdbean</strain>
    </source>
</reference>
<evidence type="ECO:0000313" key="2">
    <source>
        <dbReference type="Proteomes" id="UP001374535"/>
    </source>
</evidence>
<feature type="non-terminal residue" evidence="1">
    <location>
        <position position="123"/>
    </location>
</feature>
<evidence type="ECO:0000313" key="1">
    <source>
        <dbReference type="EMBL" id="WVZ05213.1"/>
    </source>
</evidence>
<accession>A0AAQ3N9U0</accession>
<name>A0AAQ3N9U0_VIGMU</name>
<dbReference type="Proteomes" id="UP001374535">
    <property type="component" value="Chromosome 6"/>
</dbReference>
<keyword evidence="2" id="KW-1185">Reference proteome</keyword>
<organism evidence="1 2">
    <name type="scientific">Vigna mungo</name>
    <name type="common">Black gram</name>
    <name type="synonym">Phaseolus mungo</name>
    <dbReference type="NCBI Taxonomy" id="3915"/>
    <lineage>
        <taxon>Eukaryota</taxon>
        <taxon>Viridiplantae</taxon>
        <taxon>Streptophyta</taxon>
        <taxon>Embryophyta</taxon>
        <taxon>Tracheophyta</taxon>
        <taxon>Spermatophyta</taxon>
        <taxon>Magnoliopsida</taxon>
        <taxon>eudicotyledons</taxon>
        <taxon>Gunneridae</taxon>
        <taxon>Pentapetalae</taxon>
        <taxon>rosids</taxon>
        <taxon>fabids</taxon>
        <taxon>Fabales</taxon>
        <taxon>Fabaceae</taxon>
        <taxon>Papilionoideae</taxon>
        <taxon>50 kb inversion clade</taxon>
        <taxon>NPAAA clade</taxon>
        <taxon>indigoferoid/millettioid clade</taxon>
        <taxon>Phaseoleae</taxon>
        <taxon>Vigna</taxon>
    </lineage>
</organism>
<sequence>MSSFCCFRFHSSWSLIISHLCESKTENRELPDVFNASGTPRHFFTISFPISTRYGCSFSSPSLNAHFRNRDKLFSTERPSKTYEGTVPIIEAIEVLRVVTKILLPTAPTLIKSFNSIHFARLS</sequence>
<dbReference type="AlphaFoldDB" id="A0AAQ3N9U0"/>
<dbReference type="EMBL" id="CP144695">
    <property type="protein sequence ID" value="WVZ05213.1"/>
    <property type="molecule type" value="Genomic_DNA"/>
</dbReference>
<proteinExistence type="predicted"/>
<protein>
    <submittedName>
        <fullName evidence="1">Uncharacterized protein</fullName>
    </submittedName>
</protein>
<gene>
    <name evidence="1" type="ORF">V8G54_018559</name>
</gene>